<dbReference type="EMBL" id="QGKX02000095">
    <property type="protein sequence ID" value="KAF3573494.1"/>
    <property type="molecule type" value="Genomic_DNA"/>
</dbReference>
<gene>
    <name evidence="1" type="ORF">F2Q69_00059391</name>
</gene>
<dbReference type="Proteomes" id="UP000712600">
    <property type="component" value="Unassembled WGS sequence"/>
</dbReference>
<protein>
    <submittedName>
        <fullName evidence="1">Uncharacterized protein</fullName>
    </submittedName>
</protein>
<name>A0A8S9RJX6_BRACR</name>
<sequence>MEETKQCELRKVSRELKEKLEGLYSNDDTKSEEIADALKELSTALKAEEMCWRQKSRVL</sequence>
<reference evidence="1" key="1">
    <citation type="submission" date="2019-12" db="EMBL/GenBank/DDBJ databases">
        <title>Genome sequencing and annotation of Brassica cretica.</title>
        <authorList>
            <person name="Studholme D.J."/>
            <person name="Sarris P."/>
        </authorList>
    </citation>
    <scope>NUCLEOTIDE SEQUENCE</scope>
    <source>
        <strain evidence="1">PFS-109/04</strain>
        <tissue evidence="1">Leaf</tissue>
    </source>
</reference>
<dbReference type="AlphaFoldDB" id="A0A8S9RJX6"/>
<accession>A0A8S9RJX6</accession>
<evidence type="ECO:0000313" key="2">
    <source>
        <dbReference type="Proteomes" id="UP000712600"/>
    </source>
</evidence>
<proteinExistence type="predicted"/>
<evidence type="ECO:0000313" key="1">
    <source>
        <dbReference type="EMBL" id="KAF3573494.1"/>
    </source>
</evidence>
<organism evidence="1 2">
    <name type="scientific">Brassica cretica</name>
    <name type="common">Mustard</name>
    <dbReference type="NCBI Taxonomy" id="69181"/>
    <lineage>
        <taxon>Eukaryota</taxon>
        <taxon>Viridiplantae</taxon>
        <taxon>Streptophyta</taxon>
        <taxon>Embryophyta</taxon>
        <taxon>Tracheophyta</taxon>
        <taxon>Spermatophyta</taxon>
        <taxon>Magnoliopsida</taxon>
        <taxon>eudicotyledons</taxon>
        <taxon>Gunneridae</taxon>
        <taxon>Pentapetalae</taxon>
        <taxon>rosids</taxon>
        <taxon>malvids</taxon>
        <taxon>Brassicales</taxon>
        <taxon>Brassicaceae</taxon>
        <taxon>Brassiceae</taxon>
        <taxon>Brassica</taxon>
    </lineage>
</organism>
<comment type="caution">
    <text evidence="1">The sequence shown here is derived from an EMBL/GenBank/DDBJ whole genome shotgun (WGS) entry which is preliminary data.</text>
</comment>